<protein>
    <submittedName>
        <fullName evidence="1">Uncharacterized protein</fullName>
    </submittedName>
</protein>
<reference evidence="1" key="1">
    <citation type="submission" date="2012-10" db="EMBL/GenBank/DDBJ databases">
        <authorList>
            <person name="Harkins D.M."/>
            <person name="Durkin A.S."/>
            <person name="Brinkac L.M."/>
            <person name="Haft D.H."/>
            <person name="Selengut J.D."/>
            <person name="Sanka R."/>
            <person name="DePew J."/>
            <person name="Purushe J."/>
            <person name="Matthias M.A."/>
            <person name="Vinetz J.M."/>
            <person name="Sutton G.G."/>
            <person name="Nierman W.C."/>
            <person name="Fouts D.E."/>
        </authorList>
    </citation>
    <scope>NUCLEOTIDE SEQUENCE [LARGE SCALE GENOMIC DNA]</scope>
    <source>
        <strain evidence="1">MOR084</strain>
    </source>
</reference>
<evidence type="ECO:0000313" key="1">
    <source>
        <dbReference type="EMBL" id="EKO33696.1"/>
    </source>
</evidence>
<name>A0A0E2BFI9_9LEPT</name>
<proteinExistence type="predicted"/>
<organism evidence="1 2">
    <name type="scientific">Leptospira santarosai str. MOR084</name>
    <dbReference type="NCBI Taxonomy" id="1049984"/>
    <lineage>
        <taxon>Bacteria</taxon>
        <taxon>Pseudomonadati</taxon>
        <taxon>Spirochaetota</taxon>
        <taxon>Spirochaetia</taxon>
        <taxon>Leptospirales</taxon>
        <taxon>Leptospiraceae</taxon>
        <taxon>Leptospira</taxon>
    </lineage>
</organism>
<dbReference type="AlphaFoldDB" id="A0A0E2BFI9"/>
<comment type="caution">
    <text evidence="1">The sequence shown here is derived from an EMBL/GenBank/DDBJ whole genome shotgun (WGS) entry which is preliminary data.</text>
</comment>
<gene>
    <name evidence="1" type="ORF">LEP1GSC179_1342</name>
</gene>
<evidence type="ECO:0000313" key="2">
    <source>
        <dbReference type="Proteomes" id="UP000006329"/>
    </source>
</evidence>
<sequence>MKLAMELGTKKEDIENEKNLDSIRNEERFVSLFRKYYTS</sequence>
<dbReference type="EMBL" id="AHON02000045">
    <property type="protein sequence ID" value="EKO33696.1"/>
    <property type="molecule type" value="Genomic_DNA"/>
</dbReference>
<dbReference type="Proteomes" id="UP000006329">
    <property type="component" value="Unassembled WGS sequence"/>
</dbReference>
<keyword evidence="2" id="KW-1185">Reference proteome</keyword>
<accession>A0A0E2BFI9</accession>